<dbReference type="EMBL" id="BAAAVI010000070">
    <property type="protein sequence ID" value="GAA2901151.1"/>
    <property type="molecule type" value="Genomic_DNA"/>
</dbReference>
<feature type="compositionally biased region" description="Low complexity" evidence="5">
    <location>
        <begin position="32"/>
        <end position="54"/>
    </location>
</feature>
<sequence>MPHEDLTHEAVHRRTGAVPRQASARDTTRTQAPGAEEAAGGRPPTTAGQPPAAGGRTGPGIVKPLPPELFVVHDTNAEMRWEAMRDVGFHVPNERFFVRNHTSTPIIDATAWRLRLHGTGLRNPRSFDYGELLALPAVTRDVAIECAGNGRSFFTTQQHQEVSGTPWRLGGIGVARWRGVPLATVLDLAGLTPDAVDVMARGLDPGYVSGGVDLGPVRRPIPVAKALQDVILAYEMNGRPLPPDHGHPVRLVVPSWIGLASIKWVGDIEVSASPLFSPWNTELYRMFGAAHPPQGGAPLTVRGVRSAFELPWNATLAAGRAHVLHGRSWSGHGRITAVEVSVDGGVTWRRAQLRGPHVVPAWARWHVTWSPQETGPRTLLARAVDETGATQPQRTPHNEFGYLFDAVVHHPVTVVNP</sequence>
<protein>
    <submittedName>
        <fullName evidence="8">Sulfite oxidase</fullName>
    </submittedName>
</protein>
<dbReference type="CDD" id="cd02110">
    <property type="entry name" value="SO_family_Moco_dimer"/>
    <property type="match status" value="1"/>
</dbReference>
<evidence type="ECO:0000256" key="5">
    <source>
        <dbReference type="SAM" id="MobiDB-lite"/>
    </source>
</evidence>
<dbReference type="Gene3D" id="2.60.40.650">
    <property type="match status" value="1"/>
</dbReference>
<keyword evidence="2" id="KW-0500">Molybdenum</keyword>
<evidence type="ECO:0000313" key="9">
    <source>
        <dbReference type="Proteomes" id="UP001500831"/>
    </source>
</evidence>
<comment type="caution">
    <text evidence="8">The sequence shown here is derived from an EMBL/GenBank/DDBJ whole genome shotgun (WGS) entry which is preliminary data.</text>
</comment>
<dbReference type="InterPro" id="IPR005066">
    <property type="entry name" value="MoCF_OxRdtse_dimer"/>
</dbReference>
<dbReference type="Gene3D" id="3.90.420.10">
    <property type="entry name" value="Oxidoreductase, molybdopterin-binding domain"/>
    <property type="match status" value="1"/>
</dbReference>
<reference evidence="9" key="1">
    <citation type="journal article" date="2019" name="Int. J. Syst. Evol. Microbiol.">
        <title>The Global Catalogue of Microorganisms (GCM) 10K type strain sequencing project: providing services to taxonomists for standard genome sequencing and annotation.</title>
        <authorList>
            <consortium name="The Broad Institute Genomics Platform"/>
            <consortium name="The Broad Institute Genome Sequencing Center for Infectious Disease"/>
            <person name="Wu L."/>
            <person name="Ma J."/>
        </authorList>
    </citation>
    <scope>NUCLEOTIDE SEQUENCE [LARGE SCALE GENOMIC DNA]</scope>
    <source>
        <strain evidence="9">JCM 6242</strain>
    </source>
</reference>
<dbReference type="PANTHER" id="PTHR19372:SF7">
    <property type="entry name" value="SULFITE OXIDASE, MITOCHONDRIAL"/>
    <property type="match status" value="1"/>
</dbReference>
<dbReference type="SUPFAM" id="SSF81296">
    <property type="entry name" value="E set domains"/>
    <property type="match status" value="1"/>
</dbReference>
<dbReference type="InterPro" id="IPR000572">
    <property type="entry name" value="OxRdtase_Mopterin-bd_dom"/>
</dbReference>
<dbReference type="InterPro" id="IPR008335">
    <property type="entry name" value="Mopterin_OxRdtase_euk"/>
</dbReference>
<evidence type="ECO:0000256" key="3">
    <source>
        <dbReference type="ARBA" id="ARBA00022723"/>
    </source>
</evidence>
<feature type="domain" description="Oxidoreductase molybdopterin-binding" evidence="6">
    <location>
        <begin position="101"/>
        <end position="278"/>
    </location>
</feature>
<evidence type="ECO:0000259" key="6">
    <source>
        <dbReference type="Pfam" id="PF00174"/>
    </source>
</evidence>
<dbReference type="RefSeq" id="WP_344979906.1">
    <property type="nucleotide sequence ID" value="NZ_BAAAVI010000070.1"/>
</dbReference>
<evidence type="ECO:0000256" key="2">
    <source>
        <dbReference type="ARBA" id="ARBA00022505"/>
    </source>
</evidence>
<dbReference type="Proteomes" id="UP001500831">
    <property type="component" value="Unassembled WGS sequence"/>
</dbReference>
<dbReference type="Pfam" id="PF03404">
    <property type="entry name" value="Mo-co_dimer"/>
    <property type="match status" value="1"/>
</dbReference>
<accession>A0ABP6IN91</accession>
<dbReference type="PRINTS" id="PR00407">
    <property type="entry name" value="EUMOPTERIN"/>
</dbReference>
<organism evidence="8 9">
    <name type="scientific">Streptosporangium fragile</name>
    <dbReference type="NCBI Taxonomy" id="46186"/>
    <lineage>
        <taxon>Bacteria</taxon>
        <taxon>Bacillati</taxon>
        <taxon>Actinomycetota</taxon>
        <taxon>Actinomycetes</taxon>
        <taxon>Streptosporangiales</taxon>
        <taxon>Streptosporangiaceae</taxon>
        <taxon>Streptosporangium</taxon>
    </lineage>
</organism>
<dbReference type="InterPro" id="IPR036374">
    <property type="entry name" value="OxRdtase_Mopterin-bd_sf"/>
</dbReference>
<evidence type="ECO:0000259" key="7">
    <source>
        <dbReference type="Pfam" id="PF03404"/>
    </source>
</evidence>
<dbReference type="SUPFAM" id="SSF56524">
    <property type="entry name" value="Oxidoreductase molybdopterin-binding domain"/>
    <property type="match status" value="1"/>
</dbReference>
<keyword evidence="9" id="KW-1185">Reference proteome</keyword>
<name>A0ABP6IN91_9ACTN</name>
<feature type="compositionally biased region" description="Basic and acidic residues" evidence="5">
    <location>
        <begin position="1"/>
        <end position="12"/>
    </location>
</feature>
<dbReference type="Pfam" id="PF00174">
    <property type="entry name" value="Oxidored_molyb"/>
    <property type="match status" value="1"/>
</dbReference>
<keyword evidence="3" id="KW-0479">Metal-binding</keyword>
<feature type="domain" description="Moybdenum cofactor oxidoreductase dimerisation" evidence="7">
    <location>
        <begin position="321"/>
        <end position="401"/>
    </location>
</feature>
<dbReference type="PANTHER" id="PTHR19372">
    <property type="entry name" value="SULFITE REDUCTASE"/>
    <property type="match status" value="1"/>
</dbReference>
<keyword evidence="4" id="KW-0560">Oxidoreductase</keyword>
<evidence type="ECO:0000256" key="1">
    <source>
        <dbReference type="ARBA" id="ARBA00001924"/>
    </source>
</evidence>
<feature type="region of interest" description="Disordered" evidence="5">
    <location>
        <begin position="1"/>
        <end position="63"/>
    </location>
</feature>
<evidence type="ECO:0000256" key="4">
    <source>
        <dbReference type="ARBA" id="ARBA00023002"/>
    </source>
</evidence>
<proteinExistence type="predicted"/>
<evidence type="ECO:0000313" key="8">
    <source>
        <dbReference type="EMBL" id="GAA2901151.1"/>
    </source>
</evidence>
<comment type="cofactor">
    <cofactor evidence="1">
        <name>Mo-molybdopterin</name>
        <dbReference type="ChEBI" id="CHEBI:71302"/>
    </cofactor>
</comment>
<gene>
    <name evidence="8" type="ORF">GCM10010517_66910</name>
</gene>
<dbReference type="InterPro" id="IPR014756">
    <property type="entry name" value="Ig_E-set"/>
</dbReference>